<gene>
    <name evidence="1" type="ORF">Pmar_PMAR006264</name>
</gene>
<proteinExistence type="predicted"/>
<dbReference type="InParanoid" id="C5LAJ7"/>
<dbReference type="RefSeq" id="XP_002774637.1">
    <property type="nucleotide sequence ID" value="XM_002774591.1"/>
</dbReference>
<dbReference type="OrthoDB" id="10412260at2759"/>
<dbReference type="Proteomes" id="UP000007800">
    <property type="component" value="Unassembled WGS sequence"/>
</dbReference>
<dbReference type="GeneID" id="9065565"/>
<dbReference type="AlphaFoldDB" id="C5LAJ7"/>
<accession>C5LAJ7</accession>
<dbReference type="EMBL" id="GG680729">
    <property type="protein sequence ID" value="EER06453.1"/>
    <property type="molecule type" value="Genomic_DNA"/>
</dbReference>
<organism evidence="2">
    <name type="scientific">Perkinsus marinus (strain ATCC 50983 / TXsc)</name>
    <dbReference type="NCBI Taxonomy" id="423536"/>
    <lineage>
        <taxon>Eukaryota</taxon>
        <taxon>Sar</taxon>
        <taxon>Alveolata</taxon>
        <taxon>Perkinsozoa</taxon>
        <taxon>Perkinsea</taxon>
        <taxon>Perkinsida</taxon>
        <taxon>Perkinsidae</taxon>
        <taxon>Perkinsus</taxon>
    </lineage>
</organism>
<name>C5LAJ7_PERM5</name>
<sequence>MVLYLNIVVKNSSSIVEENIEKRTGRGILSQVMYHIAALIIHDTAVTDRVATACLQGLEATLRGEHSLQVEVTKRGVWGNYFVLEVRLVGVPHDAVSKSKGLLVGSVINLFRVTACSDTSFTNAIVFRNAERLLQQRLPIEIAHKLAENGVEADVVIKNDKNEQELYETVMMGHQTARDEDADDDDDWSFEREYVIVEQADAVIDKGAALPALTR</sequence>
<keyword evidence="2" id="KW-1185">Reference proteome</keyword>
<evidence type="ECO:0000313" key="1">
    <source>
        <dbReference type="EMBL" id="EER06453.1"/>
    </source>
</evidence>
<evidence type="ECO:0000313" key="2">
    <source>
        <dbReference type="Proteomes" id="UP000007800"/>
    </source>
</evidence>
<dbReference type="OMA" id="WGNYFVL"/>
<protein>
    <submittedName>
        <fullName evidence="1">Uncharacterized protein</fullName>
    </submittedName>
</protein>
<reference evidence="1 2" key="1">
    <citation type="submission" date="2008-07" db="EMBL/GenBank/DDBJ databases">
        <authorList>
            <person name="El-Sayed N."/>
            <person name="Caler E."/>
            <person name="Inman J."/>
            <person name="Amedeo P."/>
            <person name="Hass B."/>
            <person name="Wortman J."/>
        </authorList>
    </citation>
    <scope>NUCLEOTIDE SEQUENCE [LARGE SCALE GENOMIC DNA]</scope>
    <source>
        <strain evidence="2">ATCC 50983 / TXsc</strain>
    </source>
</reference>